<dbReference type="RefSeq" id="WP_085814370.1">
    <property type="nucleotide sequence ID" value="NZ_BDQG01000001.1"/>
</dbReference>
<gene>
    <name evidence="6" type="ORF">GPEL0_01f4445</name>
</gene>
<dbReference type="InterPro" id="IPR009056">
    <property type="entry name" value="Cyt_c-like_dom"/>
</dbReference>
<dbReference type="EMBL" id="BDQG01000001">
    <property type="protein sequence ID" value="GAW68210.1"/>
    <property type="molecule type" value="Genomic_DNA"/>
</dbReference>
<name>A0ABQ0MMA5_9BACT</name>
<evidence type="ECO:0000313" key="7">
    <source>
        <dbReference type="Proteomes" id="UP000194153"/>
    </source>
</evidence>
<comment type="caution">
    <text evidence="6">The sequence shown here is derived from an EMBL/GenBank/DDBJ whole genome shotgun (WGS) entry which is preliminary data.</text>
</comment>
<dbReference type="PROSITE" id="PS51007">
    <property type="entry name" value="CYTC"/>
    <property type="match status" value="1"/>
</dbReference>
<evidence type="ECO:0000256" key="2">
    <source>
        <dbReference type="ARBA" id="ARBA00022723"/>
    </source>
</evidence>
<protein>
    <submittedName>
        <fullName evidence="6">Cytochrome C</fullName>
    </submittedName>
</protein>
<sequence>MKKAIALIVVVPPLLFTIVFGYILVKGPRMTVQHHFREFQTVLPPPPAGTVAAQADSYRIPAGSALAQLKNPLQGTPANLERGGVYYSYYCIFCHGESGAGDGPVGHSYIPVPADLRRATVAGYSDGELLRAMLTGVGHEPVLERVVPTEQRPYLALFVRSLAVAR</sequence>
<reference evidence="6 7" key="1">
    <citation type="submission" date="2017-04" db="EMBL/GenBank/DDBJ databases">
        <authorList>
            <consortium name="Geobacter pelophilus Genome Sequencing"/>
            <person name="Aoyagi T."/>
            <person name="Koike H."/>
            <person name="Hori T."/>
        </authorList>
    </citation>
    <scope>NUCLEOTIDE SEQUENCE [LARGE SCALE GENOMIC DNA]</scope>
    <source>
        <strain evidence="6 7">Drf2</strain>
    </source>
</reference>
<feature type="domain" description="Cytochrome c" evidence="5">
    <location>
        <begin position="78"/>
        <end position="163"/>
    </location>
</feature>
<keyword evidence="1 4" id="KW-0349">Heme</keyword>
<accession>A0ABQ0MMA5</accession>
<dbReference type="SUPFAM" id="SSF46626">
    <property type="entry name" value="Cytochrome c"/>
    <property type="match status" value="1"/>
</dbReference>
<keyword evidence="3 4" id="KW-0408">Iron</keyword>
<keyword evidence="7" id="KW-1185">Reference proteome</keyword>
<evidence type="ECO:0000256" key="3">
    <source>
        <dbReference type="ARBA" id="ARBA00023004"/>
    </source>
</evidence>
<dbReference type="InterPro" id="IPR036909">
    <property type="entry name" value="Cyt_c-like_dom_sf"/>
</dbReference>
<evidence type="ECO:0000313" key="6">
    <source>
        <dbReference type="EMBL" id="GAW68210.1"/>
    </source>
</evidence>
<keyword evidence="2 4" id="KW-0479">Metal-binding</keyword>
<organism evidence="6 7">
    <name type="scientific">Geoanaerobacter pelophilus</name>
    <dbReference type="NCBI Taxonomy" id="60036"/>
    <lineage>
        <taxon>Bacteria</taxon>
        <taxon>Pseudomonadati</taxon>
        <taxon>Thermodesulfobacteriota</taxon>
        <taxon>Desulfuromonadia</taxon>
        <taxon>Geobacterales</taxon>
        <taxon>Geobacteraceae</taxon>
        <taxon>Geoanaerobacter</taxon>
    </lineage>
</organism>
<dbReference type="Proteomes" id="UP000194153">
    <property type="component" value="Unassembled WGS sequence"/>
</dbReference>
<evidence type="ECO:0000256" key="1">
    <source>
        <dbReference type="ARBA" id="ARBA00022617"/>
    </source>
</evidence>
<proteinExistence type="predicted"/>
<dbReference type="Gene3D" id="1.10.760.10">
    <property type="entry name" value="Cytochrome c-like domain"/>
    <property type="match status" value="1"/>
</dbReference>
<reference evidence="7" key="2">
    <citation type="submission" date="2017-05" db="EMBL/GenBank/DDBJ databases">
        <title>Draft genome sequence of Geobacter pelophilus, a iron(III)-reducing bacteria.</title>
        <authorList>
            <person name="Aoyagi T."/>
            <person name="Koike H."/>
            <person name="Morita T."/>
            <person name="Sato Y."/>
            <person name="Habe H."/>
            <person name="Hori T."/>
        </authorList>
    </citation>
    <scope>NUCLEOTIDE SEQUENCE [LARGE SCALE GENOMIC DNA]</scope>
    <source>
        <strain evidence="7">Drf2</strain>
    </source>
</reference>
<evidence type="ECO:0000259" key="5">
    <source>
        <dbReference type="PROSITE" id="PS51007"/>
    </source>
</evidence>
<evidence type="ECO:0000256" key="4">
    <source>
        <dbReference type="PROSITE-ProRule" id="PRU00433"/>
    </source>
</evidence>